<dbReference type="GO" id="GO:0030497">
    <property type="term" value="P:fatty acid elongation"/>
    <property type="evidence" value="ECO:0007669"/>
    <property type="project" value="TreeGrafter"/>
</dbReference>
<dbReference type="PRINTS" id="PR00080">
    <property type="entry name" value="SDRFAMILY"/>
</dbReference>
<dbReference type="PANTHER" id="PTHR42760">
    <property type="entry name" value="SHORT-CHAIN DEHYDROGENASES/REDUCTASES FAMILY MEMBER"/>
    <property type="match status" value="1"/>
</dbReference>
<protein>
    <submittedName>
        <fullName evidence="2">2-deoxy-D-gluconate 3-dehydrogenase</fullName>
    </submittedName>
</protein>
<dbReference type="EMBL" id="MKCS01000001">
    <property type="protein sequence ID" value="OHX12809.1"/>
    <property type="molecule type" value="Genomic_DNA"/>
</dbReference>
<evidence type="ECO:0000256" key="1">
    <source>
        <dbReference type="ARBA" id="ARBA00006484"/>
    </source>
</evidence>
<name>A0A1S1X062_9NEIS</name>
<dbReference type="PROSITE" id="PS00061">
    <property type="entry name" value="ADH_SHORT"/>
    <property type="match status" value="1"/>
</dbReference>
<organism evidence="2 3">
    <name type="scientific">Chromobacterium sphagni</name>
    <dbReference type="NCBI Taxonomy" id="1903179"/>
    <lineage>
        <taxon>Bacteria</taxon>
        <taxon>Pseudomonadati</taxon>
        <taxon>Pseudomonadota</taxon>
        <taxon>Betaproteobacteria</taxon>
        <taxon>Neisseriales</taxon>
        <taxon>Chromobacteriaceae</taxon>
        <taxon>Chromobacterium</taxon>
    </lineage>
</organism>
<sequence length="246" mass="25164">MADPLFSLQGRCVVVAGASRGIGLALAEGLARQGAAVVGFGRTAAVAVEGFQYHCCDLNDGAALEALLERICAGHGAIDAYIHVAGITVPAGDGLQGVEQFEQTLSVNLVAAYRACRSVGLRMAAAGGGSIVTVASIGALQAFPGNPGYVAAKGGLRMMSKSLALDLGPSGVRVNSLLPGYFRTEMTEQSYQDPDKRAARAGRTMLGRWGRVEELIGAAAFLASDASSYVTGSDLIVDGGWSAKGL</sequence>
<comment type="caution">
    <text evidence="2">The sequence shown here is derived from an EMBL/GenBank/DDBJ whole genome shotgun (WGS) entry which is preliminary data.</text>
</comment>
<dbReference type="Proteomes" id="UP000180088">
    <property type="component" value="Unassembled WGS sequence"/>
</dbReference>
<dbReference type="Gene3D" id="3.40.50.720">
    <property type="entry name" value="NAD(P)-binding Rossmann-like Domain"/>
    <property type="match status" value="1"/>
</dbReference>
<gene>
    <name evidence="2" type="ORF">BI347_04320</name>
</gene>
<proteinExistence type="inferred from homology"/>
<dbReference type="FunFam" id="3.40.50.720:FF:000084">
    <property type="entry name" value="Short-chain dehydrogenase reductase"/>
    <property type="match status" value="1"/>
</dbReference>
<reference evidence="2 3" key="1">
    <citation type="submission" date="2016-09" db="EMBL/GenBank/DDBJ databases">
        <title>Chromobacterium muskegensis sp. nov., an insecticidal bacterium isolated from Sphagnum bogs.</title>
        <authorList>
            <person name="Sparks M.E."/>
            <person name="Blackburn M.B."/>
            <person name="Gundersen-Rindal D.E."/>
            <person name="Mitchell A."/>
            <person name="Farrar R."/>
            <person name="Kuhar D."/>
        </authorList>
    </citation>
    <scope>NUCLEOTIDE SEQUENCE [LARGE SCALE GENOMIC DNA]</scope>
    <source>
        <strain evidence="2 3">37-2</strain>
    </source>
</reference>
<evidence type="ECO:0000313" key="3">
    <source>
        <dbReference type="Proteomes" id="UP000180088"/>
    </source>
</evidence>
<dbReference type="SUPFAM" id="SSF51735">
    <property type="entry name" value="NAD(P)-binding Rossmann-fold domains"/>
    <property type="match status" value="1"/>
</dbReference>
<dbReference type="RefSeq" id="WP_071115380.1">
    <property type="nucleotide sequence ID" value="NZ_MKCS01000001.1"/>
</dbReference>
<dbReference type="InterPro" id="IPR002347">
    <property type="entry name" value="SDR_fam"/>
</dbReference>
<dbReference type="STRING" id="1903179.BI347_04320"/>
<dbReference type="PANTHER" id="PTHR42760:SF135">
    <property type="entry name" value="BLL7886 PROTEIN"/>
    <property type="match status" value="1"/>
</dbReference>
<dbReference type="InterPro" id="IPR020904">
    <property type="entry name" value="Sc_DH/Rdtase_CS"/>
</dbReference>
<dbReference type="AlphaFoldDB" id="A0A1S1X062"/>
<accession>A0A1S1X062</accession>
<comment type="similarity">
    <text evidence="1">Belongs to the short-chain dehydrogenases/reductases (SDR) family.</text>
</comment>
<dbReference type="InterPro" id="IPR036291">
    <property type="entry name" value="NAD(P)-bd_dom_sf"/>
</dbReference>
<evidence type="ECO:0000313" key="2">
    <source>
        <dbReference type="EMBL" id="OHX12809.1"/>
    </source>
</evidence>
<dbReference type="OrthoDB" id="9803333at2"/>
<dbReference type="GO" id="GO:0016616">
    <property type="term" value="F:oxidoreductase activity, acting on the CH-OH group of donors, NAD or NADP as acceptor"/>
    <property type="evidence" value="ECO:0007669"/>
    <property type="project" value="TreeGrafter"/>
</dbReference>
<dbReference type="PRINTS" id="PR00081">
    <property type="entry name" value="GDHRDH"/>
</dbReference>
<dbReference type="Pfam" id="PF13561">
    <property type="entry name" value="adh_short_C2"/>
    <property type="match status" value="1"/>
</dbReference>